<dbReference type="AlphaFoldDB" id="A0AAW0MF63"/>
<dbReference type="GO" id="GO:0046872">
    <property type="term" value="F:metal ion binding"/>
    <property type="evidence" value="ECO:0007669"/>
    <property type="project" value="UniProtKB-KW"/>
</dbReference>
<evidence type="ECO:0000313" key="4">
    <source>
        <dbReference type="EMBL" id="KAK7877439.1"/>
    </source>
</evidence>
<feature type="domain" description="DDE Tnp4" evidence="3">
    <location>
        <begin position="2"/>
        <end position="58"/>
    </location>
</feature>
<protein>
    <recommendedName>
        <fullName evidence="3">DDE Tnp4 domain-containing protein</fullName>
    </recommendedName>
</protein>
<reference evidence="5" key="1">
    <citation type="submission" date="2024-04" db="EMBL/GenBank/DDBJ databases">
        <title>Salinicola lusitanus LLJ914,a marine bacterium isolated from the Okinawa Trough.</title>
        <authorList>
            <person name="Li J."/>
        </authorList>
    </citation>
    <scope>NUCLEOTIDE SEQUENCE [LARGE SCALE GENOMIC DNA]</scope>
</reference>
<dbReference type="Proteomes" id="UP001460270">
    <property type="component" value="Unassembled WGS sequence"/>
</dbReference>
<proteinExistence type="predicted"/>
<keyword evidence="5" id="KW-1185">Reference proteome</keyword>
<evidence type="ECO:0000259" key="3">
    <source>
        <dbReference type="Pfam" id="PF13359"/>
    </source>
</evidence>
<sequence>MIGDGGYPCLSQPITLLTPYREPLWSPVEARFNRHHAKARSVIERAFGIIKASTILHNICLHNVDILDPVEEEQGPADVQQNGEHLRAAIAAVLSAPRIRAPHLQDHDY</sequence>
<name>A0AAW0MF63_9GOBI</name>
<evidence type="ECO:0000256" key="2">
    <source>
        <dbReference type="ARBA" id="ARBA00022723"/>
    </source>
</evidence>
<dbReference type="EMBL" id="JBBPFD010000691">
    <property type="protein sequence ID" value="KAK7877439.1"/>
    <property type="molecule type" value="Genomic_DNA"/>
</dbReference>
<organism evidence="4 5">
    <name type="scientific">Mugilogobius chulae</name>
    <name type="common">yellowstripe goby</name>
    <dbReference type="NCBI Taxonomy" id="88201"/>
    <lineage>
        <taxon>Eukaryota</taxon>
        <taxon>Metazoa</taxon>
        <taxon>Chordata</taxon>
        <taxon>Craniata</taxon>
        <taxon>Vertebrata</taxon>
        <taxon>Euteleostomi</taxon>
        <taxon>Actinopterygii</taxon>
        <taxon>Neopterygii</taxon>
        <taxon>Teleostei</taxon>
        <taxon>Neoteleostei</taxon>
        <taxon>Acanthomorphata</taxon>
        <taxon>Gobiaria</taxon>
        <taxon>Gobiiformes</taxon>
        <taxon>Gobioidei</taxon>
        <taxon>Gobiidae</taxon>
        <taxon>Gobionellinae</taxon>
        <taxon>Mugilogobius</taxon>
    </lineage>
</organism>
<keyword evidence="2" id="KW-0479">Metal-binding</keyword>
<dbReference type="InterPro" id="IPR027806">
    <property type="entry name" value="HARBI1_dom"/>
</dbReference>
<gene>
    <name evidence="4" type="ORF">WMY93_031859</name>
</gene>
<comment type="cofactor">
    <cofactor evidence="1">
        <name>a divalent metal cation</name>
        <dbReference type="ChEBI" id="CHEBI:60240"/>
    </cofactor>
</comment>
<accession>A0AAW0MF63</accession>
<dbReference type="Pfam" id="PF13359">
    <property type="entry name" value="DDE_Tnp_4"/>
    <property type="match status" value="1"/>
</dbReference>
<evidence type="ECO:0000313" key="5">
    <source>
        <dbReference type="Proteomes" id="UP001460270"/>
    </source>
</evidence>
<comment type="caution">
    <text evidence="4">The sequence shown here is derived from an EMBL/GenBank/DDBJ whole genome shotgun (WGS) entry which is preliminary data.</text>
</comment>
<evidence type="ECO:0000256" key="1">
    <source>
        <dbReference type="ARBA" id="ARBA00001968"/>
    </source>
</evidence>